<protein>
    <submittedName>
        <fullName evidence="1">Uncharacterized protein</fullName>
    </submittedName>
</protein>
<proteinExistence type="predicted"/>
<name>A0ACC5ZUM7_9RHOB</name>
<reference evidence="1" key="1">
    <citation type="submission" date="2022-06" db="EMBL/GenBank/DDBJ databases">
        <title>Lutimaribacter sp. EGI FJ00013, a novel bacterium isolated from a salt lake sediment enrichment.</title>
        <authorList>
            <person name="Gao L."/>
            <person name="Fang B.-Z."/>
            <person name="Li W.-J."/>
        </authorList>
    </citation>
    <scope>NUCLEOTIDE SEQUENCE</scope>
    <source>
        <strain evidence="1">EGI FJ00013</strain>
    </source>
</reference>
<organism evidence="1 2">
    <name type="scientific">Lutimaribacter degradans</name>
    <dbReference type="NCBI Taxonomy" id="2945989"/>
    <lineage>
        <taxon>Bacteria</taxon>
        <taxon>Pseudomonadati</taxon>
        <taxon>Pseudomonadota</taxon>
        <taxon>Alphaproteobacteria</taxon>
        <taxon>Rhodobacterales</taxon>
        <taxon>Roseobacteraceae</taxon>
        <taxon>Lutimaribacter</taxon>
    </lineage>
</organism>
<dbReference type="EMBL" id="JAMQGO010000003">
    <property type="protein sequence ID" value="MCM2561751.1"/>
    <property type="molecule type" value="Genomic_DNA"/>
</dbReference>
<comment type="caution">
    <text evidence="1">The sequence shown here is derived from an EMBL/GenBank/DDBJ whole genome shotgun (WGS) entry which is preliminary data.</text>
</comment>
<keyword evidence="2" id="KW-1185">Reference proteome</keyword>
<sequence>MSIWSRSLICSAAIVAVMILPGTVSAGGDFGGVWEPYSRPAEWLGAMTVTPDRLSFATGPQATLEPVREGGSVFRVSAPQGDGFPVCGQNPVDYVGYHVLDNGQLARLDYSTDAPPAEPTGSTATEVTRNGACSVMFYAR</sequence>
<accession>A0ACC5ZUM7</accession>
<evidence type="ECO:0000313" key="1">
    <source>
        <dbReference type="EMBL" id="MCM2561751.1"/>
    </source>
</evidence>
<evidence type="ECO:0000313" key="2">
    <source>
        <dbReference type="Proteomes" id="UP001203036"/>
    </source>
</evidence>
<gene>
    <name evidence="1" type="ORF">M8744_06310</name>
</gene>
<dbReference type="Proteomes" id="UP001203036">
    <property type="component" value="Unassembled WGS sequence"/>
</dbReference>